<dbReference type="AlphaFoldDB" id="A0A9W6SJ35"/>
<dbReference type="SUPFAM" id="SSF53182">
    <property type="entry name" value="Pyrrolidone carboxyl peptidase (pyroglutamate aminopeptidase)"/>
    <property type="match status" value="1"/>
</dbReference>
<dbReference type="EMBL" id="BSTX01000001">
    <property type="protein sequence ID" value="GLZ76742.1"/>
    <property type="molecule type" value="Genomic_DNA"/>
</dbReference>
<sequence>MTRRLLTALALLAALLAPAPAAAASPPSCRDASVPLTVEEQRLTRTIGTDPVPVAQRLIAAGGLTRLVANFERSLCSGHPDVALQGRLLWETAVARKGDDRPLYWARLAMTAALRQWKPRHPVDKPALEHRFEYASRGIDSSDFARGVRKIFVSGFDPFTLDRDLRQANPSGANAIALDGRWLRVGRELVQIQTVVLPVRYADFDEGIAEDAFRPHFQKGPQRADLAVTVSQGRPGRFDLEIHNGRRRSVSSIGDNNNVWGGGSLTAPVVFPGVGPGGEFVDTSLPVDAMKLATGAFPVNVNHEVTEIPAGGTDPVYRADGPTPGSVAVNGSGGGYLSNEVAYRASRLRQALGANIGGGHVHTPVLAFGPGNTTELSDPVFEKNRADILAQLEAILRAGAETL</sequence>
<keyword evidence="3" id="KW-1185">Reference proteome</keyword>
<dbReference type="Proteomes" id="UP001165079">
    <property type="component" value="Unassembled WGS sequence"/>
</dbReference>
<feature type="signal peptide" evidence="1">
    <location>
        <begin position="1"/>
        <end position="23"/>
    </location>
</feature>
<evidence type="ECO:0000256" key="1">
    <source>
        <dbReference type="SAM" id="SignalP"/>
    </source>
</evidence>
<dbReference type="RefSeq" id="WP_285661903.1">
    <property type="nucleotide sequence ID" value="NZ_BSTX01000001.1"/>
</dbReference>
<feature type="chain" id="PRO_5040964066" description="Pyrrolidone-carboxylate peptidase" evidence="1">
    <location>
        <begin position="24"/>
        <end position="403"/>
    </location>
</feature>
<reference evidence="2" key="1">
    <citation type="submission" date="2023-03" db="EMBL/GenBank/DDBJ databases">
        <title>Actinorhabdospora filicis NBRC 111898.</title>
        <authorList>
            <person name="Ichikawa N."/>
            <person name="Sato H."/>
            <person name="Tonouchi N."/>
        </authorList>
    </citation>
    <scope>NUCLEOTIDE SEQUENCE</scope>
    <source>
        <strain evidence="2">NBRC 111898</strain>
    </source>
</reference>
<accession>A0A9W6SJ35</accession>
<organism evidence="2 3">
    <name type="scientific">Actinorhabdospora filicis</name>
    <dbReference type="NCBI Taxonomy" id="1785913"/>
    <lineage>
        <taxon>Bacteria</taxon>
        <taxon>Bacillati</taxon>
        <taxon>Actinomycetota</taxon>
        <taxon>Actinomycetes</taxon>
        <taxon>Micromonosporales</taxon>
        <taxon>Micromonosporaceae</taxon>
        <taxon>Actinorhabdospora</taxon>
    </lineage>
</organism>
<comment type="caution">
    <text evidence="2">The sequence shown here is derived from an EMBL/GenBank/DDBJ whole genome shotgun (WGS) entry which is preliminary data.</text>
</comment>
<keyword evidence="1" id="KW-0732">Signal</keyword>
<dbReference type="InterPro" id="IPR036440">
    <property type="entry name" value="Peptidase_C15-like_sf"/>
</dbReference>
<dbReference type="Gene3D" id="3.40.630.20">
    <property type="entry name" value="Peptidase C15, pyroglutamyl peptidase I-like"/>
    <property type="match status" value="1"/>
</dbReference>
<gene>
    <name evidence="2" type="ORF">Afil01_15490</name>
</gene>
<evidence type="ECO:0000313" key="2">
    <source>
        <dbReference type="EMBL" id="GLZ76742.1"/>
    </source>
</evidence>
<evidence type="ECO:0000313" key="3">
    <source>
        <dbReference type="Proteomes" id="UP001165079"/>
    </source>
</evidence>
<protein>
    <recommendedName>
        <fullName evidence="4">Pyrrolidone-carboxylate peptidase</fullName>
    </recommendedName>
</protein>
<proteinExistence type="predicted"/>
<name>A0A9W6SJ35_9ACTN</name>
<evidence type="ECO:0008006" key="4">
    <source>
        <dbReference type="Google" id="ProtNLM"/>
    </source>
</evidence>